<dbReference type="InterPro" id="IPR008972">
    <property type="entry name" value="Cupredoxin"/>
</dbReference>
<sequence>MAISLLSLLALAAAGTSAVSIPSTANSNSKSPALSVRDSFHRYDRGRNTGNLTRGCQNGPTSRQCWGEYDINTNYYDTIFYTNRTVEYWLTLEEIDCAPDGYQRKCLTANGTMPGPAITADWGDEVVVHVTNNIATNGSAIHWHGVRQLNNNANDGVPGVTQCPIAPGTSMTYKFHADQYGTTWYHSHFSVQYSNGLYGPLIINGPATADYDEDLGAVFITDWDHPTADEHWATISNFNVTFNGSDTGLINGMNTGNCTASNTTKPDRNCVGEGKKFQLVFEAAKKYRLRVLNVATEDWVQFSIDNHTLTVIATDFVPIVPYQTSSVLIGMGQRYDVIVEANAPPGDYWLRSGFEQYCMPNGAGPNNITAIVRYNNDSTAMPTSSSVNGAVLGLDFCVDEQPSNLEPWMPIDLDMSKVKAGIQTQQVGPEWVDNNTYLRWSINQGSYMWVNWSNPALGGVISGDLSTIPVTDNVFQVGANSPSTTLQSNETEWVVLVIEDKTPFTGISHPMHLHGHDFLILATGYEQWTGTTYGWQLTNPPRRDTAQMPANGFIAIAWPLDNPGVWALHCHVAWHSSQGLGASVVESPALIPGKVGGDWASNLDPICDAWNAWVPTMPFQQTDSGI</sequence>
<keyword evidence="3" id="KW-0677">Repeat</keyword>
<name>A0A1Y1XW56_9PLEO</name>
<protein>
    <submittedName>
        <fullName evidence="11">Multicopper oxidase-domain-containing protein</fullName>
    </submittedName>
</protein>
<dbReference type="OrthoDB" id="2121828at2759"/>
<dbReference type="InterPro" id="IPR045087">
    <property type="entry name" value="Cu-oxidase_fam"/>
</dbReference>
<evidence type="ECO:0000313" key="11">
    <source>
        <dbReference type="EMBL" id="ORX89963.1"/>
    </source>
</evidence>
<reference evidence="11 12" key="1">
    <citation type="submission" date="2016-07" db="EMBL/GenBank/DDBJ databases">
        <title>Pervasive Adenine N6-methylation of Active Genes in Fungi.</title>
        <authorList>
            <consortium name="DOE Joint Genome Institute"/>
            <person name="Mondo S.J."/>
            <person name="Dannebaum R.O."/>
            <person name="Kuo R.C."/>
            <person name="Labutti K."/>
            <person name="Haridas S."/>
            <person name="Kuo A."/>
            <person name="Salamov A."/>
            <person name="Ahrendt S.R."/>
            <person name="Lipzen A."/>
            <person name="Sullivan W."/>
            <person name="Andreopoulos W.B."/>
            <person name="Clum A."/>
            <person name="Lindquist E."/>
            <person name="Daum C."/>
            <person name="Ramamoorthy G.K."/>
            <person name="Gryganskyi A."/>
            <person name="Culley D."/>
            <person name="Magnuson J.K."/>
            <person name="James T.Y."/>
            <person name="O'Malley M.A."/>
            <person name="Stajich J.E."/>
            <person name="Spatafora J.W."/>
            <person name="Visel A."/>
            <person name="Grigoriev I.V."/>
        </authorList>
    </citation>
    <scope>NUCLEOTIDE SEQUENCE [LARGE SCALE GENOMIC DNA]</scope>
    <source>
        <strain evidence="11 12">CBS 115471</strain>
    </source>
</reference>
<dbReference type="EMBL" id="MCFA01000587">
    <property type="protein sequence ID" value="ORX89963.1"/>
    <property type="molecule type" value="Genomic_DNA"/>
</dbReference>
<evidence type="ECO:0000313" key="12">
    <source>
        <dbReference type="Proteomes" id="UP000193144"/>
    </source>
</evidence>
<dbReference type="InterPro" id="IPR001117">
    <property type="entry name" value="Cu-oxidase_2nd"/>
</dbReference>
<dbReference type="FunFam" id="2.60.40.420:FF:000021">
    <property type="entry name" value="Extracellular dihydrogeodin oxidase/laccase"/>
    <property type="match status" value="1"/>
</dbReference>
<evidence type="ECO:0000256" key="4">
    <source>
        <dbReference type="ARBA" id="ARBA00023002"/>
    </source>
</evidence>
<keyword evidence="12" id="KW-1185">Reference proteome</keyword>
<proteinExistence type="inferred from homology"/>
<feature type="domain" description="Plastocyanin-like" evidence="10">
    <location>
        <begin position="93"/>
        <end position="206"/>
    </location>
</feature>
<gene>
    <name evidence="11" type="ORF">BCR34DRAFT_581779</name>
</gene>
<evidence type="ECO:0000259" key="9">
    <source>
        <dbReference type="Pfam" id="PF07731"/>
    </source>
</evidence>
<dbReference type="InterPro" id="IPR011707">
    <property type="entry name" value="Cu-oxidase-like_N"/>
</dbReference>
<feature type="signal peptide" evidence="7">
    <location>
        <begin position="1"/>
        <end position="18"/>
    </location>
</feature>
<comment type="caution">
    <text evidence="11">The sequence shown here is derived from an EMBL/GenBank/DDBJ whole genome shotgun (WGS) entry which is preliminary data.</text>
</comment>
<dbReference type="InterPro" id="IPR011706">
    <property type="entry name" value="Cu-oxidase_C"/>
</dbReference>
<dbReference type="CDD" id="cd13880">
    <property type="entry name" value="CuRO_2_MaLCC_like"/>
    <property type="match status" value="1"/>
</dbReference>
<evidence type="ECO:0000256" key="5">
    <source>
        <dbReference type="ARBA" id="ARBA00023008"/>
    </source>
</evidence>
<accession>A0A1Y1XW56</accession>
<keyword evidence="4" id="KW-0560">Oxidoreductase</keyword>
<dbReference type="GO" id="GO:0005507">
    <property type="term" value="F:copper ion binding"/>
    <property type="evidence" value="ECO:0007669"/>
    <property type="project" value="InterPro"/>
</dbReference>
<dbReference type="PROSITE" id="PS00080">
    <property type="entry name" value="MULTICOPPER_OXIDASE2"/>
    <property type="match status" value="1"/>
</dbReference>
<dbReference type="STRING" id="1231657.A0A1Y1XW56"/>
<evidence type="ECO:0000256" key="7">
    <source>
        <dbReference type="SAM" id="SignalP"/>
    </source>
</evidence>
<dbReference type="Pfam" id="PF00394">
    <property type="entry name" value="Cu-oxidase"/>
    <property type="match status" value="1"/>
</dbReference>
<feature type="chain" id="PRO_5012914719" evidence="7">
    <location>
        <begin position="19"/>
        <end position="626"/>
    </location>
</feature>
<feature type="domain" description="Plastocyanin-like" evidence="8">
    <location>
        <begin position="218"/>
        <end position="376"/>
    </location>
</feature>
<dbReference type="Pfam" id="PF07731">
    <property type="entry name" value="Cu-oxidase_2"/>
    <property type="match status" value="1"/>
</dbReference>
<evidence type="ECO:0000256" key="2">
    <source>
        <dbReference type="ARBA" id="ARBA00022723"/>
    </source>
</evidence>
<dbReference type="Gene3D" id="2.60.40.420">
    <property type="entry name" value="Cupredoxins - blue copper proteins"/>
    <property type="match status" value="3"/>
</dbReference>
<evidence type="ECO:0000256" key="1">
    <source>
        <dbReference type="ARBA" id="ARBA00010609"/>
    </source>
</evidence>
<keyword evidence="7" id="KW-0732">Signal</keyword>
<dbReference type="GO" id="GO:0016491">
    <property type="term" value="F:oxidoreductase activity"/>
    <property type="evidence" value="ECO:0007669"/>
    <property type="project" value="UniProtKB-KW"/>
</dbReference>
<dbReference type="InterPro" id="IPR002355">
    <property type="entry name" value="Cu_oxidase_Cu_BS"/>
</dbReference>
<dbReference type="SUPFAM" id="SSF49503">
    <property type="entry name" value="Cupredoxins"/>
    <property type="match status" value="3"/>
</dbReference>
<keyword evidence="2" id="KW-0479">Metal-binding</keyword>
<dbReference type="FunFam" id="2.60.40.420:FF:000038">
    <property type="entry name" value="Extracellular dihydrogeodin oxidase/laccase"/>
    <property type="match status" value="1"/>
</dbReference>
<comment type="similarity">
    <text evidence="1">Belongs to the multicopper oxidase family.</text>
</comment>
<dbReference type="Proteomes" id="UP000193144">
    <property type="component" value="Unassembled WGS sequence"/>
</dbReference>
<evidence type="ECO:0000259" key="10">
    <source>
        <dbReference type="Pfam" id="PF07732"/>
    </source>
</evidence>
<keyword evidence="5" id="KW-0186">Copper</keyword>
<evidence type="ECO:0000256" key="6">
    <source>
        <dbReference type="ARBA" id="ARBA00023180"/>
    </source>
</evidence>
<feature type="domain" description="Plastocyanin-like" evidence="9">
    <location>
        <begin position="451"/>
        <end position="588"/>
    </location>
</feature>
<keyword evidence="6" id="KW-0325">Glycoprotein</keyword>
<dbReference type="CDD" id="cd13901">
    <property type="entry name" value="CuRO_3_MaLCC_like"/>
    <property type="match status" value="1"/>
</dbReference>
<evidence type="ECO:0000259" key="8">
    <source>
        <dbReference type="Pfam" id="PF00394"/>
    </source>
</evidence>
<organism evidence="11 12">
    <name type="scientific">Clohesyomyces aquaticus</name>
    <dbReference type="NCBI Taxonomy" id="1231657"/>
    <lineage>
        <taxon>Eukaryota</taxon>
        <taxon>Fungi</taxon>
        <taxon>Dikarya</taxon>
        <taxon>Ascomycota</taxon>
        <taxon>Pezizomycotina</taxon>
        <taxon>Dothideomycetes</taxon>
        <taxon>Pleosporomycetidae</taxon>
        <taxon>Pleosporales</taxon>
        <taxon>Lindgomycetaceae</taxon>
        <taxon>Clohesyomyces</taxon>
    </lineage>
</organism>
<evidence type="ECO:0000256" key="3">
    <source>
        <dbReference type="ARBA" id="ARBA00022737"/>
    </source>
</evidence>
<dbReference type="PANTHER" id="PTHR11709">
    <property type="entry name" value="MULTI-COPPER OXIDASE"/>
    <property type="match status" value="1"/>
</dbReference>
<dbReference type="PANTHER" id="PTHR11709:SF71">
    <property type="entry name" value="OXIDOREDUCTASE TPCJ"/>
    <property type="match status" value="1"/>
</dbReference>
<dbReference type="CDD" id="cd13854">
    <property type="entry name" value="CuRO_1_MaLCC_like"/>
    <property type="match status" value="1"/>
</dbReference>
<dbReference type="AlphaFoldDB" id="A0A1Y1XW56"/>
<dbReference type="Pfam" id="PF07732">
    <property type="entry name" value="Cu-oxidase_3"/>
    <property type="match status" value="1"/>
</dbReference>